<dbReference type="GO" id="GO:0003950">
    <property type="term" value="F:NAD+ poly-ADP-ribosyltransferase activity"/>
    <property type="evidence" value="ECO:0007669"/>
    <property type="project" value="InterPro"/>
</dbReference>
<sequence>MVDRRLEEDCVWDPKRIKVLGVVKAPTEYVNGIRVTPDYKAHELEDLWWQEKLPGFCEVHKKYLAGDEEPRNDQVYTMYHGTTLDAAEQIIAHGFTPSKDGMLGKGVYVSRDEDKAASYPREKKERHRQVILELRVNVGKVKKIDERGHPLQKTWHKHSYDTAWVPPGCGMVPSDREEDCVWDPNRIQVIDVVKSPKNSLRHLQNLIKEHDPGFHKMALTTKKGKIQYIHIMYHSNVCPEKLRRSGTRMNGAIMKNPFVWIV</sequence>
<dbReference type="Ensembl" id="ENSLLET00000021135.1">
    <property type="protein sequence ID" value="ENSLLEP00000020335.1"/>
    <property type="gene ID" value="ENSLLEG00000012878.1"/>
</dbReference>
<accession>A0A8C5N0A7</accession>
<dbReference type="PANTHER" id="PTHR36542">
    <property type="entry name" value="GIG2-LIKE PROTEIN DRED-RELATED"/>
    <property type="match status" value="1"/>
</dbReference>
<dbReference type="GeneTree" id="ENSGT00940000163496"/>
<protein>
    <recommendedName>
        <fullName evidence="2">PARP catalytic domain-containing protein</fullName>
    </recommendedName>
</protein>
<reference evidence="3" key="1">
    <citation type="submission" date="2025-08" db="UniProtKB">
        <authorList>
            <consortium name="Ensembl"/>
        </authorList>
    </citation>
    <scope>IDENTIFICATION</scope>
</reference>
<dbReference type="SUPFAM" id="SSF56399">
    <property type="entry name" value="ADP-ribosylation"/>
    <property type="match status" value="1"/>
</dbReference>
<dbReference type="Proteomes" id="UP000694569">
    <property type="component" value="Unplaced"/>
</dbReference>
<keyword evidence="4" id="KW-1185">Reference proteome</keyword>
<reference evidence="3" key="2">
    <citation type="submission" date="2025-09" db="UniProtKB">
        <authorList>
            <consortium name="Ensembl"/>
        </authorList>
    </citation>
    <scope>IDENTIFICATION</scope>
</reference>
<dbReference type="AlphaFoldDB" id="A0A8C5N0A7"/>
<dbReference type="Pfam" id="PF00644">
    <property type="entry name" value="PARP"/>
    <property type="match status" value="1"/>
</dbReference>
<proteinExistence type="inferred from homology"/>
<comment type="similarity">
    <text evidence="1">Belongs to the ARTD/PARP family.</text>
</comment>
<organism evidence="3 4">
    <name type="scientific">Leptobrachium leishanense</name>
    <name type="common">Leishan spiny toad</name>
    <dbReference type="NCBI Taxonomy" id="445787"/>
    <lineage>
        <taxon>Eukaryota</taxon>
        <taxon>Metazoa</taxon>
        <taxon>Chordata</taxon>
        <taxon>Craniata</taxon>
        <taxon>Vertebrata</taxon>
        <taxon>Euteleostomi</taxon>
        <taxon>Amphibia</taxon>
        <taxon>Batrachia</taxon>
        <taxon>Anura</taxon>
        <taxon>Pelobatoidea</taxon>
        <taxon>Megophryidae</taxon>
        <taxon>Leptobrachium</taxon>
    </lineage>
</organism>
<evidence type="ECO:0000313" key="3">
    <source>
        <dbReference type="Ensembl" id="ENSLLEP00000020335.1"/>
    </source>
</evidence>
<dbReference type="Gene3D" id="3.90.175.10">
    <property type="entry name" value="Diphtheria Toxin, domain 1"/>
    <property type="match status" value="1"/>
</dbReference>
<dbReference type="InterPro" id="IPR012317">
    <property type="entry name" value="Poly(ADP-ribose)pol_cat_dom"/>
</dbReference>
<feature type="domain" description="PARP catalytic" evidence="2">
    <location>
        <begin position="72"/>
        <end position="154"/>
    </location>
</feature>
<name>A0A8C5N0A7_9ANUR</name>
<evidence type="ECO:0000256" key="1">
    <source>
        <dbReference type="ARBA" id="ARBA00024347"/>
    </source>
</evidence>
<evidence type="ECO:0000313" key="4">
    <source>
        <dbReference type="Proteomes" id="UP000694569"/>
    </source>
</evidence>
<dbReference type="GO" id="GO:0005737">
    <property type="term" value="C:cytoplasm"/>
    <property type="evidence" value="ECO:0007669"/>
    <property type="project" value="TreeGrafter"/>
</dbReference>
<dbReference type="PANTHER" id="PTHR36542:SF2">
    <property type="entry name" value="GIG2-LIKE PROTEIN DRED-RELATED"/>
    <property type="match status" value="1"/>
</dbReference>
<dbReference type="OrthoDB" id="425894at2759"/>
<evidence type="ECO:0000259" key="2">
    <source>
        <dbReference type="Pfam" id="PF00644"/>
    </source>
</evidence>